<dbReference type="EMBL" id="FUKO01000026">
    <property type="protein sequence ID" value="SJN40920.1"/>
    <property type="molecule type" value="Genomic_DNA"/>
</dbReference>
<evidence type="ECO:0000256" key="4">
    <source>
        <dbReference type="ARBA" id="ARBA00023136"/>
    </source>
</evidence>
<feature type="transmembrane region" description="Helical" evidence="6">
    <location>
        <begin position="317"/>
        <end position="339"/>
    </location>
</feature>
<dbReference type="PANTHER" id="PTHR23528">
    <property type="match status" value="1"/>
</dbReference>
<name>A0A1R4K9C7_9MICO</name>
<feature type="domain" description="Major facilitator superfamily (MFS) profile" evidence="7">
    <location>
        <begin position="15"/>
        <end position="411"/>
    </location>
</feature>
<evidence type="ECO:0000256" key="2">
    <source>
        <dbReference type="ARBA" id="ARBA00022692"/>
    </source>
</evidence>
<dbReference type="InterPro" id="IPR036259">
    <property type="entry name" value="MFS_trans_sf"/>
</dbReference>
<dbReference type="PANTHER" id="PTHR23528:SF1">
    <property type="entry name" value="MAJOR FACILITATOR SUPERFAMILY (MFS) PROFILE DOMAIN-CONTAINING PROTEIN"/>
    <property type="match status" value="1"/>
</dbReference>
<dbReference type="PROSITE" id="PS50850">
    <property type="entry name" value="MFS"/>
    <property type="match status" value="1"/>
</dbReference>
<dbReference type="GO" id="GO:0005886">
    <property type="term" value="C:plasma membrane"/>
    <property type="evidence" value="ECO:0007669"/>
    <property type="project" value="UniProtKB-SubCell"/>
</dbReference>
<feature type="transmembrane region" description="Helical" evidence="6">
    <location>
        <begin position="88"/>
        <end position="107"/>
    </location>
</feature>
<dbReference type="CDD" id="cd06174">
    <property type="entry name" value="MFS"/>
    <property type="match status" value="1"/>
</dbReference>
<evidence type="ECO:0000313" key="8">
    <source>
        <dbReference type="EMBL" id="SJN40920.1"/>
    </source>
</evidence>
<keyword evidence="3 6" id="KW-1133">Transmembrane helix</keyword>
<feature type="transmembrane region" description="Helical" evidence="6">
    <location>
        <begin position="351"/>
        <end position="377"/>
    </location>
</feature>
<comment type="subcellular location">
    <subcellularLocation>
        <location evidence="1">Cell membrane</location>
        <topology evidence="1">Multi-pass membrane protein</topology>
    </subcellularLocation>
</comment>
<feature type="transmembrane region" description="Helical" evidence="6">
    <location>
        <begin position="51"/>
        <end position="76"/>
    </location>
</feature>
<feature type="transmembrane region" description="Helical" evidence="6">
    <location>
        <begin position="175"/>
        <end position="194"/>
    </location>
</feature>
<feature type="transmembrane region" description="Helical" evidence="6">
    <location>
        <begin position="230"/>
        <end position="248"/>
    </location>
</feature>
<proteinExistence type="predicted"/>
<dbReference type="RefSeq" id="WP_087132312.1">
    <property type="nucleotide sequence ID" value="NZ_FUKO01000026.1"/>
</dbReference>
<reference evidence="8 9" key="1">
    <citation type="submission" date="2017-02" db="EMBL/GenBank/DDBJ databases">
        <authorList>
            <person name="Peterson S.W."/>
        </authorList>
    </citation>
    <scope>NUCLEOTIDE SEQUENCE [LARGE SCALE GENOMIC DNA]</scope>
    <source>
        <strain evidence="8 9">B Mb 05.01</strain>
    </source>
</reference>
<keyword evidence="2 6" id="KW-0812">Transmembrane</keyword>
<organism evidence="8 9">
    <name type="scientific">Microbacterium esteraromaticum</name>
    <dbReference type="NCBI Taxonomy" id="57043"/>
    <lineage>
        <taxon>Bacteria</taxon>
        <taxon>Bacillati</taxon>
        <taxon>Actinomycetota</taxon>
        <taxon>Actinomycetes</taxon>
        <taxon>Micrococcales</taxon>
        <taxon>Microbacteriaceae</taxon>
        <taxon>Microbacterium</taxon>
    </lineage>
</organism>
<protein>
    <submittedName>
        <fullName evidence="8">Major facilitator superfamily MFS_1</fullName>
    </submittedName>
</protein>
<feature type="transmembrane region" description="Helical" evidence="6">
    <location>
        <begin position="260"/>
        <end position="283"/>
    </location>
</feature>
<dbReference type="SUPFAM" id="SSF103473">
    <property type="entry name" value="MFS general substrate transporter"/>
    <property type="match status" value="1"/>
</dbReference>
<gene>
    <name evidence="8" type="ORF">FM104_11160</name>
</gene>
<dbReference type="InterPro" id="IPR011701">
    <property type="entry name" value="MFS"/>
</dbReference>
<keyword evidence="4 6" id="KW-0472">Membrane</keyword>
<dbReference type="GO" id="GO:0022857">
    <property type="term" value="F:transmembrane transporter activity"/>
    <property type="evidence" value="ECO:0007669"/>
    <property type="project" value="InterPro"/>
</dbReference>
<feature type="transmembrane region" description="Helical" evidence="6">
    <location>
        <begin position="148"/>
        <end position="169"/>
    </location>
</feature>
<evidence type="ECO:0000256" key="5">
    <source>
        <dbReference type="SAM" id="MobiDB-lite"/>
    </source>
</evidence>
<evidence type="ECO:0000259" key="7">
    <source>
        <dbReference type="PROSITE" id="PS50850"/>
    </source>
</evidence>
<dbReference type="InterPro" id="IPR020846">
    <property type="entry name" value="MFS_dom"/>
</dbReference>
<keyword evidence="9" id="KW-1185">Reference proteome</keyword>
<feature type="transmembrane region" description="Helical" evidence="6">
    <location>
        <begin position="290"/>
        <end position="311"/>
    </location>
</feature>
<evidence type="ECO:0000313" key="9">
    <source>
        <dbReference type="Proteomes" id="UP000196320"/>
    </source>
</evidence>
<feature type="transmembrane region" description="Helical" evidence="6">
    <location>
        <begin position="113"/>
        <end position="136"/>
    </location>
</feature>
<evidence type="ECO:0000256" key="6">
    <source>
        <dbReference type="SAM" id="Phobius"/>
    </source>
</evidence>
<dbReference type="Pfam" id="PF07690">
    <property type="entry name" value="MFS_1"/>
    <property type="match status" value="1"/>
</dbReference>
<accession>A0A1R4K9C7</accession>
<dbReference type="Proteomes" id="UP000196320">
    <property type="component" value="Unassembled WGS sequence"/>
</dbReference>
<dbReference type="AlphaFoldDB" id="A0A1R4K9C7"/>
<feature type="transmembrane region" description="Helical" evidence="6">
    <location>
        <begin position="15"/>
        <end position="39"/>
    </location>
</feature>
<dbReference type="Gene3D" id="1.20.1250.20">
    <property type="entry name" value="MFS general substrate transporter like domains"/>
    <property type="match status" value="1"/>
</dbReference>
<feature type="transmembrane region" description="Helical" evidence="6">
    <location>
        <begin position="389"/>
        <end position="410"/>
    </location>
</feature>
<dbReference type="OrthoDB" id="7584869at2"/>
<evidence type="ECO:0000256" key="3">
    <source>
        <dbReference type="ARBA" id="ARBA00022989"/>
    </source>
</evidence>
<feature type="region of interest" description="Disordered" evidence="5">
    <location>
        <begin position="417"/>
        <end position="438"/>
    </location>
</feature>
<sequence>MSAHAEVGRADQRSVYLLAAVNLVTLGSLTAPVVAAIPLKIAAMLPEQHRATALATVLTLGGLAALLANPLFGALSDRTRGRLGRRRPWMLGGAIAGFGGIAFLAVADSDPAIIVSWVFTKTAFNAVFAAAAALLADTVPPRRRAAASGVFTAAAFVGTLPPLLLAALFPEHVVLVSFIMPLTALVVVAVAMTVPDRADAGFARAPQGIRAASFRVPFPKAFIAVWLQRLAMQLAFTLATAFTLYLVIDRMSKSPVEATPIAMVATLIGGAGVVVGAALGGAWASRIQRYLPFLVFGSLGLAAGATVRSIADAPVLLWAAAACGGLAVGTYLAVNLALAMHVIPRQRAGTYLGLLNVAEAFPQVVAPLTAAALLHIGPADPISGVADNYVILYATAAVIALLSLATLPALRHTARDLENNTGTTTPLHAEAGAPSSRM</sequence>
<evidence type="ECO:0000256" key="1">
    <source>
        <dbReference type="ARBA" id="ARBA00004651"/>
    </source>
</evidence>